<organism evidence="7">
    <name type="scientific">Picea sitchensis</name>
    <name type="common">Sitka spruce</name>
    <name type="synonym">Pinus sitchensis</name>
    <dbReference type="NCBI Taxonomy" id="3332"/>
    <lineage>
        <taxon>Eukaryota</taxon>
        <taxon>Viridiplantae</taxon>
        <taxon>Streptophyta</taxon>
        <taxon>Embryophyta</taxon>
        <taxon>Tracheophyta</taxon>
        <taxon>Spermatophyta</taxon>
        <taxon>Pinopsida</taxon>
        <taxon>Pinidae</taxon>
        <taxon>Conifers I</taxon>
        <taxon>Pinales</taxon>
        <taxon>Pinaceae</taxon>
        <taxon>Picea</taxon>
    </lineage>
</organism>
<keyword evidence="4" id="KW-0472">Membrane</keyword>
<dbReference type="AlphaFoldDB" id="B8LNP8"/>
<name>B8LNP8_PICSI</name>
<dbReference type="Pfam" id="PF05633">
    <property type="entry name" value="ROH1-like"/>
    <property type="match status" value="2"/>
</dbReference>
<proteinExistence type="evidence at transcript level"/>
<evidence type="ECO:0000256" key="5">
    <source>
        <dbReference type="ARBA" id="ARBA00035114"/>
    </source>
</evidence>
<reference evidence="7" key="1">
    <citation type="submission" date="2007-06" db="EMBL/GenBank/DDBJ databases">
        <title>Full length cDNA sequences from Sitka Spruce (Picea sitchensis).</title>
        <authorList>
            <person name="Ralph S.G."/>
            <person name="Chun H.E."/>
            <person name="Liao N."/>
            <person name="Ali J."/>
            <person name="Reid K."/>
            <person name="Kolosova N."/>
            <person name="Cooper N."/>
            <person name="Cullis C."/>
            <person name="Jancsik S."/>
            <person name="Moore R."/>
            <person name="Mayo M."/>
            <person name="Wagner S."/>
            <person name="Holt R.A."/>
            <person name="Jones S.J.M."/>
            <person name="Marra M.A."/>
            <person name="Ritland C.E."/>
            <person name="Ritland K."/>
            <person name="Bohlmann J."/>
        </authorList>
    </citation>
    <scope>NUCLEOTIDE SEQUENCE</scope>
    <source>
        <tissue evidence="7">Green portion of the leader tissue</tissue>
    </source>
</reference>
<accession>B8LNP8</accession>
<evidence type="ECO:0000256" key="4">
    <source>
        <dbReference type="ARBA" id="ARBA00023136"/>
    </source>
</evidence>
<dbReference type="InterPro" id="IPR008511">
    <property type="entry name" value="ROH1-like"/>
</dbReference>
<evidence type="ECO:0000313" key="7">
    <source>
        <dbReference type="EMBL" id="ABR17278.1"/>
    </source>
</evidence>
<evidence type="ECO:0000256" key="6">
    <source>
        <dbReference type="SAM" id="Coils"/>
    </source>
</evidence>
<dbReference type="EMBL" id="EF677456">
    <property type="protein sequence ID" value="ABR17278.1"/>
    <property type="molecule type" value="mRNA"/>
</dbReference>
<keyword evidence="6" id="KW-0175">Coiled coil</keyword>
<sequence>MSRPHDGHSMSSFFGNHFRIFIRKRSFNSSVRLNQILKGFETVLEERLERLKLNKPKDFIDLTWMRQAMEILFSLHSDLRSLVGDLGFPIAKWDKKWIDQYLDDTVNLLDICIALNAEISCLDHRHLIVQYVLHLLNFSDGMLSSDKLIRANDHLGELMGETKAKEKNGVSQTKRKIENCAAILEGMRKSLHLRKVKSSAKGKVLLRAIYGVKATTIFICSILVSVFAGSSGPLVDLSIPDQFSWSALFMTLQQEVNEEIRVGFVMGRVTALKELESLNAAVKNLRSTIQMLSLDMPGGNEGGFQITEGSEQAEQIRQPVQELQQSADLLSQGLDPLTKQVNEFFQIILKGRNALLDSLRFSEDNDTQIGDELFKK</sequence>
<feature type="coiled-coil region" evidence="6">
    <location>
        <begin position="268"/>
        <end position="295"/>
    </location>
</feature>
<dbReference type="GO" id="GO:0016020">
    <property type="term" value="C:membrane"/>
    <property type="evidence" value="ECO:0007669"/>
    <property type="project" value="UniProtKB-SubCell"/>
</dbReference>
<dbReference type="PANTHER" id="PTHR31509">
    <property type="entry name" value="BPS1-LIKE PROTEIN"/>
    <property type="match status" value="1"/>
</dbReference>
<evidence type="ECO:0000256" key="2">
    <source>
        <dbReference type="ARBA" id="ARBA00022692"/>
    </source>
</evidence>
<evidence type="ECO:0000256" key="1">
    <source>
        <dbReference type="ARBA" id="ARBA00004167"/>
    </source>
</evidence>
<evidence type="ECO:0000256" key="3">
    <source>
        <dbReference type="ARBA" id="ARBA00022989"/>
    </source>
</evidence>
<keyword evidence="3" id="KW-1133">Transmembrane helix</keyword>
<keyword evidence="2" id="KW-0812">Transmembrane</keyword>
<protein>
    <submittedName>
        <fullName evidence="7">Uncharacterized protein</fullName>
    </submittedName>
</protein>
<comment type="similarity">
    <text evidence="5">Belongs to the ROH1 family.</text>
</comment>
<dbReference type="OMA" id="FKDCVME"/>
<comment type="subcellular location">
    <subcellularLocation>
        <location evidence="1">Membrane</location>
        <topology evidence="1">Single-pass membrane protein</topology>
    </subcellularLocation>
</comment>